<feature type="compositionally biased region" description="Basic and acidic residues" evidence="7">
    <location>
        <begin position="348"/>
        <end position="362"/>
    </location>
</feature>
<evidence type="ECO:0000259" key="10">
    <source>
        <dbReference type="Pfam" id="PF21082"/>
    </source>
</evidence>
<organism evidence="12 13">
    <name type="scientific">Candidatus Manganitrophus noduliformans</name>
    <dbReference type="NCBI Taxonomy" id="2606439"/>
    <lineage>
        <taxon>Bacteria</taxon>
        <taxon>Pseudomonadati</taxon>
        <taxon>Nitrospirota</taxon>
        <taxon>Nitrospiria</taxon>
        <taxon>Candidatus Troglogloeales</taxon>
        <taxon>Candidatus Manganitrophaceae</taxon>
        <taxon>Candidatus Manganitrophus</taxon>
    </lineage>
</organism>
<dbReference type="Gene3D" id="2.30.30.60">
    <property type="match status" value="1"/>
</dbReference>
<evidence type="ECO:0000256" key="7">
    <source>
        <dbReference type="SAM" id="MobiDB-lite"/>
    </source>
</evidence>
<feature type="domain" description="Mechanosensitive ion channel transmembrane helices 2/3" evidence="11">
    <location>
        <begin position="117"/>
        <end position="158"/>
    </location>
</feature>
<feature type="transmembrane region" description="Helical" evidence="8">
    <location>
        <begin position="38"/>
        <end position="61"/>
    </location>
</feature>
<evidence type="ECO:0000256" key="6">
    <source>
        <dbReference type="ARBA" id="ARBA00023136"/>
    </source>
</evidence>
<comment type="caution">
    <text evidence="12">The sequence shown here is derived from an EMBL/GenBank/DDBJ whole genome shotgun (WGS) entry which is preliminary data.</text>
</comment>
<dbReference type="InterPro" id="IPR011014">
    <property type="entry name" value="MscS_channel_TM-2"/>
</dbReference>
<name>A0A7X6DL76_9BACT</name>
<comment type="similarity">
    <text evidence="2">Belongs to the MscS (TC 1.A.23) family.</text>
</comment>
<keyword evidence="13" id="KW-1185">Reference proteome</keyword>
<feature type="transmembrane region" description="Helical" evidence="8">
    <location>
        <begin position="6"/>
        <end position="26"/>
    </location>
</feature>
<evidence type="ECO:0000259" key="9">
    <source>
        <dbReference type="Pfam" id="PF00924"/>
    </source>
</evidence>
<reference evidence="12 13" key="1">
    <citation type="journal article" date="2020" name="Nature">
        <title>Bacterial chemolithoautotrophy via manganese oxidation.</title>
        <authorList>
            <person name="Yu H."/>
            <person name="Leadbetter J.R."/>
        </authorList>
    </citation>
    <scope>NUCLEOTIDE SEQUENCE [LARGE SCALE GENOMIC DNA]</scope>
    <source>
        <strain evidence="12 13">Mn-1</strain>
    </source>
</reference>
<evidence type="ECO:0000256" key="5">
    <source>
        <dbReference type="ARBA" id="ARBA00022989"/>
    </source>
</evidence>
<dbReference type="EMBL" id="VTOW01000001">
    <property type="protein sequence ID" value="NKE69238.1"/>
    <property type="molecule type" value="Genomic_DNA"/>
</dbReference>
<dbReference type="InterPro" id="IPR006685">
    <property type="entry name" value="MscS_channel_2nd"/>
</dbReference>
<dbReference type="InterPro" id="IPR011066">
    <property type="entry name" value="MscS_channel_C_sf"/>
</dbReference>
<dbReference type="PANTHER" id="PTHR30566">
    <property type="entry name" value="YNAI-RELATED MECHANOSENSITIVE ION CHANNEL"/>
    <property type="match status" value="1"/>
</dbReference>
<dbReference type="SUPFAM" id="SSF50182">
    <property type="entry name" value="Sm-like ribonucleoproteins"/>
    <property type="match status" value="1"/>
</dbReference>
<keyword evidence="3" id="KW-1003">Cell membrane</keyword>
<evidence type="ECO:0000256" key="1">
    <source>
        <dbReference type="ARBA" id="ARBA00004651"/>
    </source>
</evidence>
<dbReference type="Proteomes" id="UP000534783">
    <property type="component" value="Unassembled WGS sequence"/>
</dbReference>
<dbReference type="Pfam" id="PF00924">
    <property type="entry name" value="MS_channel_2nd"/>
    <property type="match status" value="1"/>
</dbReference>
<keyword evidence="4 8" id="KW-0812">Transmembrane</keyword>
<gene>
    <name evidence="12" type="ORF">MNODULE_00530</name>
</gene>
<dbReference type="SUPFAM" id="SSF82689">
    <property type="entry name" value="Mechanosensitive channel protein MscS (YggB), C-terminal domain"/>
    <property type="match status" value="1"/>
</dbReference>
<dbReference type="PANTHER" id="PTHR30566:SF25">
    <property type="entry name" value="INNER MEMBRANE PROTEIN"/>
    <property type="match status" value="1"/>
</dbReference>
<dbReference type="SUPFAM" id="SSF82861">
    <property type="entry name" value="Mechanosensitive channel protein MscS (YggB), transmembrane region"/>
    <property type="match status" value="1"/>
</dbReference>
<protein>
    <submittedName>
        <fullName evidence="12">Mechanosensitive ion channel family protein</fullName>
    </submittedName>
</protein>
<evidence type="ECO:0000256" key="3">
    <source>
        <dbReference type="ARBA" id="ARBA00022475"/>
    </source>
</evidence>
<dbReference type="GO" id="GO:0005886">
    <property type="term" value="C:plasma membrane"/>
    <property type="evidence" value="ECO:0007669"/>
    <property type="project" value="UniProtKB-SubCell"/>
</dbReference>
<dbReference type="Gene3D" id="1.10.287.1260">
    <property type="match status" value="1"/>
</dbReference>
<evidence type="ECO:0000256" key="4">
    <source>
        <dbReference type="ARBA" id="ARBA00022692"/>
    </source>
</evidence>
<dbReference type="AlphaFoldDB" id="A0A7X6DL76"/>
<dbReference type="Pfam" id="PF21088">
    <property type="entry name" value="MS_channel_1st"/>
    <property type="match status" value="1"/>
</dbReference>
<feature type="domain" description="Mechanosensitive ion channel MscS C-terminal" evidence="10">
    <location>
        <begin position="236"/>
        <end position="322"/>
    </location>
</feature>
<feature type="region of interest" description="Disordered" evidence="7">
    <location>
        <begin position="331"/>
        <end position="362"/>
    </location>
</feature>
<dbReference type="Gene3D" id="3.30.70.100">
    <property type="match status" value="1"/>
</dbReference>
<dbReference type="InterPro" id="IPR049142">
    <property type="entry name" value="MS_channel_1st"/>
</dbReference>
<feature type="domain" description="Mechanosensitive ion channel MscS" evidence="9">
    <location>
        <begin position="159"/>
        <end position="225"/>
    </location>
</feature>
<keyword evidence="5 8" id="KW-1133">Transmembrane helix</keyword>
<evidence type="ECO:0000313" key="12">
    <source>
        <dbReference type="EMBL" id="NKE69238.1"/>
    </source>
</evidence>
<dbReference type="GO" id="GO:0008381">
    <property type="term" value="F:mechanosensitive monoatomic ion channel activity"/>
    <property type="evidence" value="ECO:0007669"/>
    <property type="project" value="UniProtKB-ARBA"/>
</dbReference>
<accession>A0A7X6DL76</accession>
<evidence type="ECO:0000256" key="2">
    <source>
        <dbReference type="ARBA" id="ARBA00008017"/>
    </source>
</evidence>
<keyword evidence="6 8" id="KW-0472">Membrane</keyword>
<dbReference type="InterPro" id="IPR049278">
    <property type="entry name" value="MS_channel_C"/>
</dbReference>
<proteinExistence type="inferred from homology"/>
<comment type="subcellular location">
    <subcellularLocation>
        <location evidence="1">Cell membrane</location>
        <topology evidence="1">Multi-pass membrane protein</topology>
    </subcellularLocation>
</comment>
<dbReference type="InterPro" id="IPR010920">
    <property type="entry name" value="LSM_dom_sf"/>
</dbReference>
<evidence type="ECO:0000259" key="11">
    <source>
        <dbReference type="Pfam" id="PF21088"/>
    </source>
</evidence>
<sequence>MIPFGIFAGATAVALAVRSVLLRLLRRWSEKTESEIDDLFVAALRIPSIGWGVAIGLYVALGTSPLPAPYVAYSLKVIHVLVILSVTLVLANISSQLVAYSIRKAAISIPLTGLSQTIIKGTVLVIGFLILLGTLGISITPLITALGVGGLAVALALQDTLSNLFAGIHILVEQPIRVGDFIRLESGQEGYVTDIGWRTTRIRMLPNNMVIIPNNKLSQSILTNYYLPEKRMALLIPIGVSYETDPDHLERVLIEEATEGAREIPGLLADPPPMVRFIPGFGDFSLNFTLVCQVQEFTDQYPAQHELRKRILRRFRKEGIEIPFPSRTVYTRTVDGKAPAGDGQGNGTEKKEAGEEGRSGNG</sequence>
<evidence type="ECO:0000256" key="8">
    <source>
        <dbReference type="SAM" id="Phobius"/>
    </source>
</evidence>
<evidence type="ECO:0000313" key="13">
    <source>
        <dbReference type="Proteomes" id="UP000534783"/>
    </source>
</evidence>
<dbReference type="InterPro" id="IPR023408">
    <property type="entry name" value="MscS_beta-dom_sf"/>
</dbReference>
<feature type="transmembrane region" description="Helical" evidence="8">
    <location>
        <begin position="73"/>
        <end position="93"/>
    </location>
</feature>
<dbReference type="Pfam" id="PF21082">
    <property type="entry name" value="MS_channel_3rd"/>
    <property type="match status" value="1"/>
</dbReference>